<proteinExistence type="predicted"/>
<gene>
    <name evidence="4" type="ORF">ODV15_09735</name>
</gene>
<reference evidence="4" key="2">
    <citation type="submission" date="2022-10" db="EMBL/GenBank/DDBJ databases">
        <authorList>
            <person name="Kostovova I."/>
            <person name="Moravkova M."/>
            <person name="Pechar R."/>
        </authorList>
    </citation>
    <scope>NUCLEOTIDE SEQUENCE</scope>
    <source>
        <strain evidence="4">M356A</strain>
    </source>
</reference>
<dbReference type="InterPro" id="IPR010998">
    <property type="entry name" value="Integrase_recombinase_N"/>
</dbReference>
<evidence type="ECO:0000259" key="3">
    <source>
        <dbReference type="PROSITE" id="PS51900"/>
    </source>
</evidence>
<evidence type="ECO:0000313" key="5">
    <source>
        <dbReference type="Proteomes" id="UP001143700"/>
    </source>
</evidence>
<dbReference type="AlphaFoldDB" id="A0A9X3WAJ4"/>
<dbReference type="SUPFAM" id="SSF56349">
    <property type="entry name" value="DNA breaking-rejoining enzymes"/>
    <property type="match status" value="1"/>
</dbReference>
<dbReference type="InterPro" id="IPR004107">
    <property type="entry name" value="Integrase_SAM-like_N"/>
</dbReference>
<reference evidence="4" key="1">
    <citation type="journal article" date="2022" name="Microorganisms">
        <title>Antibiotic Susceptibility, Resistance Gene Determinants and Corresponding Genomic Regions in Lactobacillus amylovorus Isolates Derived from Wild Boars and Domestic Pigs.</title>
        <authorList>
            <person name="Moravkova M."/>
            <person name="Kostovova I."/>
            <person name="Kavanova K."/>
            <person name="Pechar R."/>
            <person name="Stanek S."/>
            <person name="Brychta A."/>
            <person name="Zeman M."/>
            <person name="Kubasova T."/>
        </authorList>
    </citation>
    <scope>NUCLEOTIDE SEQUENCE</scope>
    <source>
        <strain evidence="4">M356A</strain>
    </source>
</reference>
<organism evidence="4 5">
    <name type="scientific">Lactobacillus amylovorus</name>
    <dbReference type="NCBI Taxonomy" id="1604"/>
    <lineage>
        <taxon>Bacteria</taxon>
        <taxon>Bacillati</taxon>
        <taxon>Bacillota</taxon>
        <taxon>Bacilli</taxon>
        <taxon>Lactobacillales</taxon>
        <taxon>Lactobacillaceae</taxon>
        <taxon>Lactobacillus</taxon>
    </lineage>
</organism>
<evidence type="ECO:0000256" key="2">
    <source>
        <dbReference type="PROSITE-ProRule" id="PRU01248"/>
    </source>
</evidence>
<dbReference type="PROSITE" id="PS51900">
    <property type="entry name" value="CB"/>
    <property type="match status" value="1"/>
</dbReference>
<dbReference type="Pfam" id="PF02899">
    <property type="entry name" value="Phage_int_SAM_1"/>
    <property type="match status" value="1"/>
</dbReference>
<dbReference type="EMBL" id="JAOTGU010000019">
    <property type="protein sequence ID" value="MDB6262821.1"/>
    <property type="molecule type" value="Genomic_DNA"/>
</dbReference>
<dbReference type="InterPro" id="IPR044068">
    <property type="entry name" value="CB"/>
</dbReference>
<evidence type="ECO:0000313" key="4">
    <source>
        <dbReference type="EMBL" id="MDB6262821.1"/>
    </source>
</evidence>
<dbReference type="GO" id="GO:0003677">
    <property type="term" value="F:DNA binding"/>
    <property type="evidence" value="ECO:0007669"/>
    <property type="project" value="UniProtKB-UniRule"/>
</dbReference>
<protein>
    <submittedName>
        <fullName evidence="4">Site-specific integrase</fullName>
    </submittedName>
</protein>
<evidence type="ECO:0000256" key="1">
    <source>
        <dbReference type="ARBA" id="ARBA00023125"/>
    </source>
</evidence>
<dbReference type="Gene3D" id="1.10.150.130">
    <property type="match status" value="1"/>
</dbReference>
<comment type="caution">
    <text evidence="4">The sequence shown here is derived from an EMBL/GenBank/DDBJ whole genome shotgun (WGS) entry which is preliminary data.</text>
</comment>
<dbReference type="GO" id="GO:0015074">
    <property type="term" value="P:DNA integration"/>
    <property type="evidence" value="ECO:0007669"/>
    <property type="project" value="InterPro"/>
</dbReference>
<name>A0A9X3WAJ4_LACAM</name>
<feature type="domain" description="Core-binding (CB)" evidence="3">
    <location>
        <begin position="4"/>
        <end position="93"/>
    </location>
</feature>
<keyword evidence="1 2" id="KW-0238">DNA-binding</keyword>
<accession>A0A9X3WAJ4</accession>
<sequence>MNLNNLFPYQDTFIEHCRNVQHLSEYSIGMTNSAVGKFWKYYSIKSPTNTNIKEVNSSDIREYLVQLDQKEHLSKKTINKYLSYLKKYFIFLTEHHLINSYPLFDLKGISFQRRETIIINWMSYVSQFISSDIHPETIKLLTVISLGYDLDQLLNVRWLDISDKLNDSELKKFMFDNLTFDKTPNPYIFQGKKVAHFSSLTRITSKTKLDQHLFKFPINPRKLRQSYILSIISNQSLSDEQLLKKLNISQKSLGYYKFCANYYHLVPYELHWH</sequence>
<dbReference type="InterPro" id="IPR011010">
    <property type="entry name" value="DNA_brk_join_enz"/>
</dbReference>
<dbReference type="Proteomes" id="UP001143700">
    <property type="component" value="Unassembled WGS sequence"/>
</dbReference>
<dbReference type="RefSeq" id="WP_271870770.1">
    <property type="nucleotide sequence ID" value="NZ_JAOTGU010000019.1"/>
</dbReference>